<keyword evidence="2 7" id="KW-0813">Transport</keyword>
<feature type="transmembrane region" description="Helical" evidence="7">
    <location>
        <begin position="132"/>
        <end position="156"/>
    </location>
</feature>
<organism evidence="9 10">
    <name type="scientific">Actinomadura craniellae</name>
    <dbReference type="NCBI Taxonomy" id="2231787"/>
    <lineage>
        <taxon>Bacteria</taxon>
        <taxon>Bacillati</taxon>
        <taxon>Actinomycetota</taxon>
        <taxon>Actinomycetes</taxon>
        <taxon>Streptosporangiales</taxon>
        <taxon>Thermomonosporaceae</taxon>
        <taxon>Actinomadura</taxon>
    </lineage>
</organism>
<comment type="caution">
    <text evidence="9">The sequence shown here is derived from an EMBL/GenBank/DDBJ whole genome shotgun (WGS) entry which is preliminary data.</text>
</comment>
<dbReference type="GO" id="GO:0055085">
    <property type="term" value="P:transmembrane transport"/>
    <property type="evidence" value="ECO:0007669"/>
    <property type="project" value="InterPro"/>
</dbReference>
<evidence type="ECO:0000256" key="4">
    <source>
        <dbReference type="ARBA" id="ARBA00022692"/>
    </source>
</evidence>
<dbReference type="PANTHER" id="PTHR43163:SF6">
    <property type="entry name" value="DIPEPTIDE TRANSPORT SYSTEM PERMEASE PROTEIN DPPB-RELATED"/>
    <property type="match status" value="1"/>
</dbReference>
<dbReference type="Pfam" id="PF19300">
    <property type="entry name" value="BPD_transp_1_N"/>
    <property type="match status" value="1"/>
</dbReference>
<feature type="domain" description="ABC transmembrane type-1" evidence="8">
    <location>
        <begin position="96"/>
        <end position="298"/>
    </location>
</feature>
<keyword evidence="5 7" id="KW-1133">Transmembrane helix</keyword>
<dbReference type="AlphaFoldDB" id="A0A365H8Z7"/>
<dbReference type="EMBL" id="QLYX01000005">
    <property type="protein sequence ID" value="RAY14733.1"/>
    <property type="molecule type" value="Genomic_DNA"/>
</dbReference>
<dbReference type="PROSITE" id="PS50928">
    <property type="entry name" value="ABC_TM1"/>
    <property type="match status" value="1"/>
</dbReference>
<feature type="transmembrane region" description="Helical" evidence="7">
    <location>
        <begin position="280"/>
        <end position="306"/>
    </location>
</feature>
<dbReference type="RefSeq" id="WP_111866966.1">
    <property type="nucleotide sequence ID" value="NZ_QLYX01000005.1"/>
</dbReference>
<dbReference type="CDD" id="cd06261">
    <property type="entry name" value="TM_PBP2"/>
    <property type="match status" value="1"/>
</dbReference>
<evidence type="ECO:0000256" key="1">
    <source>
        <dbReference type="ARBA" id="ARBA00004651"/>
    </source>
</evidence>
<dbReference type="Pfam" id="PF00528">
    <property type="entry name" value="BPD_transp_1"/>
    <property type="match status" value="1"/>
</dbReference>
<dbReference type="InterPro" id="IPR045621">
    <property type="entry name" value="BPD_transp_1_N"/>
</dbReference>
<evidence type="ECO:0000256" key="2">
    <source>
        <dbReference type="ARBA" id="ARBA00022448"/>
    </source>
</evidence>
<evidence type="ECO:0000256" key="6">
    <source>
        <dbReference type="ARBA" id="ARBA00023136"/>
    </source>
</evidence>
<dbReference type="PANTHER" id="PTHR43163">
    <property type="entry name" value="DIPEPTIDE TRANSPORT SYSTEM PERMEASE PROTEIN DPPB-RELATED"/>
    <property type="match status" value="1"/>
</dbReference>
<evidence type="ECO:0000313" key="9">
    <source>
        <dbReference type="EMBL" id="RAY14733.1"/>
    </source>
</evidence>
<dbReference type="SUPFAM" id="SSF161098">
    <property type="entry name" value="MetI-like"/>
    <property type="match status" value="1"/>
</dbReference>
<protein>
    <submittedName>
        <fullName evidence="9">ABC transporter permease</fullName>
    </submittedName>
</protein>
<dbReference type="GO" id="GO:0005886">
    <property type="term" value="C:plasma membrane"/>
    <property type="evidence" value="ECO:0007669"/>
    <property type="project" value="UniProtKB-SubCell"/>
</dbReference>
<feature type="transmembrane region" description="Helical" evidence="7">
    <location>
        <begin position="100"/>
        <end position="120"/>
    </location>
</feature>
<name>A0A365H8Z7_9ACTN</name>
<dbReference type="OrthoDB" id="9778910at2"/>
<evidence type="ECO:0000256" key="5">
    <source>
        <dbReference type="ARBA" id="ARBA00022989"/>
    </source>
</evidence>
<evidence type="ECO:0000256" key="7">
    <source>
        <dbReference type="RuleBase" id="RU363032"/>
    </source>
</evidence>
<keyword evidence="6 7" id="KW-0472">Membrane</keyword>
<dbReference type="InterPro" id="IPR000515">
    <property type="entry name" value="MetI-like"/>
</dbReference>
<keyword evidence="4 7" id="KW-0812">Transmembrane</keyword>
<sequence length="313" mass="32973">MSAALLVRRLAFGALVLWLVSGAVFLLVHVVAADPARALAGPRADPETLALIRRNLGLDRPLVEQYARFAGRLLRGDLGHSYVSGAPVTELIGAGLPTTLVLVLGGAVLWLAGGVLLGVLSAVRPALDRPITFLVLLALSMPPFLLGLLLLFALFTGLGEVGVRLFEPGPPFEGDLWRRMALPWFTLALLQLAAYTRLTRGGLLDVLGDDYVRTARALGVTERRVVYRHGLRAALTPLVSQLGVDVGALLGGAVVVEQVFGLQGVGQLVVRSVTLGDAPVVVGAVLLTALCVVLTGLLTDLGYAALDPRVRLT</sequence>
<keyword evidence="3" id="KW-1003">Cell membrane</keyword>
<comment type="similarity">
    <text evidence="7">Belongs to the binding-protein-dependent transport system permease family.</text>
</comment>
<comment type="subcellular location">
    <subcellularLocation>
        <location evidence="1 7">Cell membrane</location>
        <topology evidence="1 7">Multi-pass membrane protein</topology>
    </subcellularLocation>
</comment>
<accession>A0A365H8Z7</accession>
<proteinExistence type="inferred from homology"/>
<dbReference type="InterPro" id="IPR035906">
    <property type="entry name" value="MetI-like_sf"/>
</dbReference>
<evidence type="ECO:0000313" key="10">
    <source>
        <dbReference type="Proteomes" id="UP000251891"/>
    </source>
</evidence>
<reference evidence="9 10" key="1">
    <citation type="submission" date="2018-06" db="EMBL/GenBank/DDBJ databases">
        <title>Actinomadura craniellae sp. nov. isolated from marine sponge Craniella sp.</title>
        <authorList>
            <person name="Li L."/>
            <person name="Xu Q.H."/>
            <person name="Lin H.W."/>
            <person name="Lu Y.H."/>
        </authorList>
    </citation>
    <scope>NUCLEOTIDE SEQUENCE [LARGE SCALE GENOMIC DNA]</scope>
    <source>
        <strain evidence="9 10">LHW63021</strain>
    </source>
</reference>
<dbReference type="Proteomes" id="UP000251891">
    <property type="component" value="Unassembled WGS sequence"/>
</dbReference>
<evidence type="ECO:0000259" key="8">
    <source>
        <dbReference type="PROSITE" id="PS50928"/>
    </source>
</evidence>
<dbReference type="Gene3D" id="1.10.3720.10">
    <property type="entry name" value="MetI-like"/>
    <property type="match status" value="1"/>
</dbReference>
<keyword evidence="10" id="KW-1185">Reference proteome</keyword>
<gene>
    <name evidence="9" type="ORF">DPM19_13385</name>
</gene>
<evidence type="ECO:0000256" key="3">
    <source>
        <dbReference type="ARBA" id="ARBA00022475"/>
    </source>
</evidence>